<name>A0ACC0HZL2_9ERIC</name>
<dbReference type="Proteomes" id="UP001060215">
    <property type="component" value="Chromosome 2"/>
</dbReference>
<protein>
    <submittedName>
        <fullName evidence="1">Uncharacterized protein</fullName>
    </submittedName>
</protein>
<dbReference type="EMBL" id="CM045759">
    <property type="protein sequence ID" value="KAI8018544.1"/>
    <property type="molecule type" value="Genomic_DNA"/>
</dbReference>
<organism evidence="1 2">
    <name type="scientific">Camellia lanceoleosa</name>
    <dbReference type="NCBI Taxonomy" id="1840588"/>
    <lineage>
        <taxon>Eukaryota</taxon>
        <taxon>Viridiplantae</taxon>
        <taxon>Streptophyta</taxon>
        <taxon>Embryophyta</taxon>
        <taxon>Tracheophyta</taxon>
        <taxon>Spermatophyta</taxon>
        <taxon>Magnoliopsida</taxon>
        <taxon>eudicotyledons</taxon>
        <taxon>Gunneridae</taxon>
        <taxon>Pentapetalae</taxon>
        <taxon>asterids</taxon>
        <taxon>Ericales</taxon>
        <taxon>Theaceae</taxon>
        <taxon>Camellia</taxon>
    </lineage>
</organism>
<sequence length="256" mass="28220">MSDTPASLLQSRVVEMGGKNGEADAGFSEPHLSQPIGGEVRGQAGPSEVLRSGSEHRMESDCGVNHPTVYQQGVSIISEPDLMGSFKESTIQALGSETAKDNTFSTPVGHGTTPSWSDSVEEEHNRFRDLPNSLDVARNRGEDRQLGDQGSRVVKYLMLINTRTGAGKYHCGLSEVRDMLTVLSQMEYKFMSGGSSDGRYYMERRDIPECGPSVIAGYGPGPLVQVQKFWLLSAPDWETQQCIVFLPSERSRLWEW</sequence>
<gene>
    <name evidence="1" type="ORF">LOK49_LG04G02881</name>
</gene>
<comment type="caution">
    <text evidence="1">The sequence shown here is derived from an EMBL/GenBank/DDBJ whole genome shotgun (WGS) entry which is preliminary data.</text>
</comment>
<proteinExistence type="predicted"/>
<evidence type="ECO:0000313" key="1">
    <source>
        <dbReference type="EMBL" id="KAI8018544.1"/>
    </source>
</evidence>
<reference evidence="1 2" key="1">
    <citation type="journal article" date="2022" name="Plant J.">
        <title>Chromosome-level genome of Camellia lanceoleosa provides a valuable resource for understanding genome evolution and self-incompatibility.</title>
        <authorList>
            <person name="Gong W."/>
            <person name="Xiao S."/>
            <person name="Wang L."/>
            <person name="Liao Z."/>
            <person name="Chang Y."/>
            <person name="Mo W."/>
            <person name="Hu G."/>
            <person name="Li W."/>
            <person name="Zhao G."/>
            <person name="Zhu H."/>
            <person name="Hu X."/>
            <person name="Ji K."/>
            <person name="Xiang X."/>
            <person name="Song Q."/>
            <person name="Yuan D."/>
            <person name="Jin S."/>
            <person name="Zhang L."/>
        </authorList>
    </citation>
    <scope>NUCLEOTIDE SEQUENCE [LARGE SCALE GENOMIC DNA]</scope>
    <source>
        <strain evidence="1">SQ_2022a</strain>
    </source>
</reference>
<evidence type="ECO:0000313" key="2">
    <source>
        <dbReference type="Proteomes" id="UP001060215"/>
    </source>
</evidence>
<accession>A0ACC0HZL2</accession>
<keyword evidence="2" id="KW-1185">Reference proteome</keyword>